<gene>
    <name evidence="1" type="ORF">CSSPTR1EN2_LOCUS23533</name>
</gene>
<accession>A0ABP0V546</accession>
<name>A0ABP0V546_9BRYO</name>
<organism evidence="1 2">
    <name type="scientific">Sphagnum troendelagicum</name>
    <dbReference type="NCBI Taxonomy" id="128251"/>
    <lineage>
        <taxon>Eukaryota</taxon>
        <taxon>Viridiplantae</taxon>
        <taxon>Streptophyta</taxon>
        <taxon>Embryophyta</taxon>
        <taxon>Bryophyta</taxon>
        <taxon>Sphagnophytina</taxon>
        <taxon>Sphagnopsida</taxon>
        <taxon>Sphagnales</taxon>
        <taxon>Sphagnaceae</taxon>
        <taxon>Sphagnum</taxon>
    </lineage>
</organism>
<keyword evidence="2" id="KW-1185">Reference proteome</keyword>
<evidence type="ECO:0000313" key="2">
    <source>
        <dbReference type="Proteomes" id="UP001497512"/>
    </source>
</evidence>
<reference evidence="1" key="1">
    <citation type="submission" date="2024-02" db="EMBL/GenBank/DDBJ databases">
        <authorList>
            <consortium name="ELIXIR-Norway"/>
            <consortium name="Elixir Norway"/>
        </authorList>
    </citation>
    <scope>NUCLEOTIDE SEQUENCE</scope>
</reference>
<sequence length="156" mass="18017">MGPREIRNRVQTVEGKETRKWNFVLNLLSPCASRNSCRVAADKKNPLNPRISHELSLQSRTSRKRIEVHRLASPAFFRKTTLRGRCGRRSLVRSVARSVSPVRQRTNIHVKLAADQPEICNGRKEEEEEQQQQQHLVGLMEKTVISVKHFRCFCCS</sequence>
<dbReference type="EMBL" id="OZ019901">
    <property type="protein sequence ID" value="CAK9237133.1"/>
    <property type="molecule type" value="Genomic_DNA"/>
</dbReference>
<evidence type="ECO:0000313" key="1">
    <source>
        <dbReference type="EMBL" id="CAK9237133.1"/>
    </source>
</evidence>
<protein>
    <submittedName>
        <fullName evidence="1">Uncharacterized protein</fullName>
    </submittedName>
</protein>
<dbReference type="Proteomes" id="UP001497512">
    <property type="component" value="Chromosome 9"/>
</dbReference>
<proteinExistence type="predicted"/>